<dbReference type="PANTHER" id="PTHR10434:SF11">
    <property type="entry name" value="1-ACYL-SN-GLYCEROL-3-PHOSPHATE ACYLTRANSFERASE"/>
    <property type="match status" value="1"/>
</dbReference>
<gene>
    <name evidence="4" type="ORF">H9X80_01050</name>
</gene>
<dbReference type="RefSeq" id="WP_204792491.1">
    <property type="nucleotide sequence ID" value="NZ_JACSNQ010000001.1"/>
</dbReference>
<dbReference type="Proteomes" id="UP000712527">
    <property type="component" value="Unassembled WGS sequence"/>
</dbReference>
<name>A0ABS2EZJ6_9ACTN</name>
<dbReference type="Pfam" id="PF01553">
    <property type="entry name" value="Acyltransferase"/>
    <property type="match status" value="1"/>
</dbReference>
<dbReference type="PANTHER" id="PTHR10434">
    <property type="entry name" value="1-ACYL-SN-GLYCEROL-3-PHOSPHATE ACYLTRANSFERASE"/>
    <property type="match status" value="1"/>
</dbReference>
<keyword evidence="2 4" id="KW-0012">Acyltransferase</keyword>
<evidence type="ECO:0000256" key="1">
    <source>
        <dbReference type="ARBA" id="ARBA00022679"/>
    </source>
</evidence>
<accession>A0ABS2EZJ6</accession>
<dbReference type="SMART" id="SM00563">
    <property type="entry name" value="PlsC"/>
    <property type="match status" value="1"/>
</dbReference>
<feature type="domain" description="Phospholipid/glycerol acyltransferase" evidence="3">
    <location>
        <begin position="71"/>
        <end position="186"/>
    </location>
</feature>
<dbReference type="EMBL" id="JACSNQ010000001">
    <property type="protein sequence ID" value="MBM6774144.1"/>
    <property type="molecule type" value="Genomic_DNA"/>
</dbReference>
<evidence type="ECO:0000313" key="5">
    <source>
        <dbReference type="Proteomes" id="UP000712527"/>
    </source>
</evidence>
<reference evidence="4 5" key="1">
    <citation type="journal article" date="2021" name="Sci. Rep.">
        <title>The distribution of antibiotic resistance genes in chicken gut microbiota commensals.</title>
        <authorList>
            <person name="Juricova H."/>
            <person name="Matiasovicova J."/>
            <person name="Kubasova T."/>
            <person name="Cejkova D."/>
            <person name="Rychlik I."/>
        </authorList>
    </citation>
    <scope>NUCLEOTIDE SEQUENCE [LARGE SCALE GENOMIC DNA]</scope>
    <source>
        <strain evidence="4 5">An794</strain>
    </source>
</reference>
<evidence type="ECO:0000313" key="4">
    <source>
        <dbReference type="EMBL" id="MBM6774144.1"/>
    </source>
</evidence>
<organism evidence="4 5">
    <name type="scientific">Olsenella profusa</name>
    <dbReference type="NCBI Taxonomy" id="138595"/>
    <lineage>
        <taxon>Bacteria</taxon>
        <taxon>Bacillati</taxon>
        <taxon>Actinomycetota</taxon>
        <taxon>Coriobacteriia</taxon>
        <taxon>Coriobacteriales</taxon>
        <taxon>Atopobiaceae</taxon>
        <taxon>Olsenella</taxon>
    </lineage>
</organism>
<dbReference type="InterPro" id="IPR002123">
    <property type="entry name" value="Plipid/glycerol_acylTrfase"/>
</dbReference>
<dbReference type="GO" id="GO:0016746">
    <property type="term" value="F:acyltransferase activity"/>
    <property type="evidence" value="ECO:0007669"/>
    <property type="project" value="UniProtKB-KW"/>
</dbReference>
<proteinExistence type="predicted"/>
<dbReference type="CDD" id="cd07989">
    <property type="entry name" value="LPLAT_AGPAT-like"/>
    <property type="match status" value="1"/>
</dbReference>
<keyword evidence="5" id="KW-1185">Reference proteome</keyword>
<sequence length="246" mass="28458">MIRGCGEKDRRMRAFAGNSYDDYYDHDLREHPLPGRLFITFVVQLLWMVTRLMWPWRLEEAKLLLDDRRGRVIIMNHESMLDPVAVVVTMWRAGVPVRIVYKSEFDKIGPATWLFSRAGGFPVERGTADMKTVRRARTMLQRGECVLIYPEGTRVRRDAEAETHGGYAIMAQLAKAPVQPVAIIGARHLHFRCRVFMRAGAPIEWGELSHLKRKEQVSAMERIGMDRVYELRDALRRDHPGVEEDA</sequence>
<evidence type="ECO:0000256" key="2">
    <source>
        <dbReference type="ARBA" id="ARBA00023315"/>
    </source>
</evidence>
<evidence type="ECO:0000259" key="3">
    <source>
        <dbReference type="SMART" id="SM00563"/>
    </source>
</evidence>
<comment type="caution">
    <text evidence="4">The sequence shown here is derived from an EMBL/GenBank/DDBJ whole genome shotgun (WGS) entry which is preliminary data.</text>
</comment>
<dbReference type="SUPFAM" id="SSF69593">
    <property type="entry name" value="Glycerol-3-phosphate (1)-acyltransferase"/>
    <property type="match status" value="1"/>
</dbReference>
<keyword evidence="1" id="KW-0808">Transferase</keyword>
<protein>
    <submittedName>
        <fullName evidence="4">1-acyl-sn-glycerol-3-phosphate acyltransferase</fullName>
    </submittedName>
</protein>